<name>A0A2T6BC24_9BACL</name>
<evidence type="ECO:0000313" key="2">
    <source>
        <dbReference type="EMBL" id="PTX53641.1"/>
    </source>
</evidence>
<organism evidence="2 3">
    <name type="scientific">Melghirimyces profundicolus</name>
    <dbReference type="NCBI Taxonomy" id="1242148"/>
    <lineage>
        <taxon>Bacteria</taxon>
        <taxon>Bacillati</taxon>
        <taxon>Bacillota</taxon>
        <taxon>Bacilli</taxon>
        <taxon>Bacillales</taxon>
        <taxon>Thermoactinomycetaceae</taxon>
        <taxon>Melghirimyces</taxon>
    </lineage>
</organism>
<sequence length="181" mass="20579">MTSLLMSFSKYFASGVLFSLLLILMDFILSLGVCNLFTKVSGFFGPVAVYINGKVVSLSPWKYIFITRSSLFITLVVFCAIGVFISCVFKRETIVFTTLAIPSVLLFLFMFYDYVKPYVFFYYRFQDFIFWEYGSGVENGTLIMALWVHGISLVTFLAGSLFICKKIDRYTEPGQGSNLPL</sequence>
<keyword evidence="1" id="KW-0812">Transmembrane</keyword>
<evidence type="ECO:0000256" key="1">
    <source>
        <dbReference type="SAM" id="Phobius"/>
    </source>
</evidence>
<keyword evidence="1" id="KW-0472">Membrane</keyword>
<dbReference type="AlphaFoldDB" id="A0A2T6BC24"/>
<protein>
    <submittedName>
        <fullName evidence="2">Uncharacterized protein</fullName>
    </submittedName>
</protein>
<dbReference type="EMBL" id="QBKR01000028">
    <property type="protein sequence ID" value="PTX53641.1"/>
    <property type="molecule type" value="Genomic_DNA"/>
</dbReference>
<feature type="transmembrane region" description="Helical" evidence="1">
    <location>
        <begin position="94"/>
        <end position="112"/>
    </location>
</feature>
<feature type="transmembrane region" description="Helical" evidence="1">
    <location>
        <begin position="142"/>
        <end position="164"/>
    </location>
</feature>
<proteinExistence type="predicted"/>
<evidence type="ECO:0000313" key="3">
    <source>
        <dbReference type="Proteomes" id="UP000244240"/>
    </source>
</evidence>
<keyword evidence="1" id="KW-1133">Transmembrane helix</keyword>
<reference evidence="2 3" key="1">
    <citation type="submission" date="2018-04" db="EMBL/GenBank/DDBJ databases">
        <title>Genomic Encyclopedia of Archaeal and Bacterial Type Strains, Phase II (KMG-II): from individual species to whole genera.</title>
        <authorList>
            <person name="Goeker M."/>
        </authorList>
    </citation>
    <scope>NUCLEOTIDE SEQUENCE [LARGE SCALE GENOMIC DNA]</scope>
    <source>
        <strain evidence="2 3">DSM 45787</strain>
    </source>
</reference>
<gene>
    <name evidence="2" type="ORF">C8P63_1282</name>
</gene>
<keyword evidence="3" id="KW-1185">Reference proteome</keyword>
<feature type="transmembrane region" description="Helical" evidence="1">
    <location>
        <begin position="63"/>
        <end position="87"/>
    </location>
</feature>
<dbReference type="Proteomes" id="UP000244240">
    <property type="component" value="Unassembled WGS sequence"/>
</dbReference>
<comment type="caution">
    <text evidence="2">The sequence shown here is derived from an EMBL/GenBank/DDBJ whole genome shotgun (WGS) entry which is preliminary data.</text>
</comment>
<accession>A0A2T6BC24</accession>
<feature type="transmembrane region" description="Helical" evidence="1">
    <location>
        <begin position="12"/>
        <end position="38"/>
    </location>
</feature>